<sequence length="418" mass="46801">MTEKLKTGRNLADLLCWCCMYFGLCASVLYLITQNSNQFIIALTLAVTLIGTVYLSVRARAIFYIGYHILLIAITWGFSRTLASPGLISTWAITVLILFQMILFFSKRLHSKEQARYLKASPALAILFFVLWIISNGMGHGILSTVLVVTACVYLLSSILTMYLTNMLSYITGNRQMANMPVRALVRSGNFQISLFMLLALGAMVMFTNMGLGQLFNGLKNLLLAAVRFLFSFAPSNEETTYSQAQTSAPLPDMETNTAPLPDDGTSPILIAASDFIMALFRVILVVGAAALVIFMIYQLIQRFNGLTVRRSKEKAKEPESEDVIEKIIAPKGRRTSFFFSSALPDDKIRRIYYKKISGRHKKSPIDRSMSPQELTESISPQDLEAARQFTEIYERVRYSGRTEAEDVAAYKNLAKKV</sequence>
<accession>A0A7W8M4A1</accession>
<organism evidence="2 3">
    <name type="scientific">Catenibacillus scindens</name>
    <dbReference type="NCBI Taxonomy" id="673271"/>
    <lineage>
        <taxon>Bacteria</taxon>
        <taxon>Bacillati</taxon>
        <taxon>Bacillota</taxon>
        <taxon>Clostridia</taxon>
        <taxon>Lachnospirales</taxon>
        <taxon>Lachnospiraceae</taxon>
        <taxon>Catenibacillus</taxon>
    </lineage>
</organism>
<protein>
    <recommendedName>
        <fullName evidence="4">DUF4129 domain-containing protein</fullName>
    </recommendedName>
</protein>
<keyword evidence="1" id="KW-1133">Transmembrane helix</keyword>
<keyword evidence="1" id="KW-0472">Membrane</keyword>
<dbReference type="EMBL" id="JACHFW010000001">
    <property type="protein sequence ID" value="MBB5263081.1"/>
    <property type="molecule type" value="Genomic_DNA"/>
</dbReference>
<dbReference type="RefSeq" id="WP_183770425.1">
    <property type="nucleotide sequence ID" value="NZ_CAWVEG010000031.1"/>
</dbReference>
<name>A0A7W8M4A1_9FIRM</name>
<evidence type="ECO:0000313" key="3">
    <source>
        <dbReference type="Proteomes" id="UP000543642"/>
    </source>
</evidence>
<evidence type="ECO:0000313" key="2">
    <source>
        <dbReference type="EMBL" id="MBB5263081.1"/>
    </source>
</evidence>
<feature type="transmembrane region" description="Helical" evidence="1">
    <location>
        <begin position="38"/>
        <end position="55"/>
    </location>
</feature>
<feature type="transmembrane region" description="Helical" evidence="1">
    <location>
        <begin position="62"/>
        <end position="79"/>
    </location>
</feature>
<gene>
    <name evidence="2" type="ORF">HNP82_000175</name>
</gene>
<feature type="transmembrane region" description="Helical" evidence="1">
    <location>
        <begin position="117"/>
        <end position="135"/>
    </location>
</feature>
<feature type="transmembrane region" description="Helical" evidence="1">
    <location>
        <begin position="141"/>
        <end position="164"/>
    </location>
</feature>
<evidence type="ECO:0000256" key="1">
    <source>
        <dbReference type="SAM" id="Phobius"/>
    </source>
</evidence>
<dbReference type="Proteomes" id="UP000543642">
    <property type="component" value="Unassembled WGS sequence"/>
</dbReference>
<feature type="transmembrane region" description="Helical" evidence="1">
    <location>
        <begin position="85"/>
        <end position="105"/>
    </location>
</feature>
<feature type="transmembrane region" description="Helical" evidence="1">
    <location>
        <begin position="185"/>
        <end position="207"/>
    </location>
</feature>
<keyword evidence="3" id="KW-1185">Reference proteome</keyword>
<comment type="caution">
    <text evidence="2">The sequence shown here is derived from an EMBL/GenBank/DDBJ whole genome shotgun (WGS) entry which is preliminary data.</text>
</comment>
<keyword evidence="1" id="KW-0812">Transmembrane</keyword>
<feature type="transmembrane region" description="Helical" evidence="1">
    <location>
        <begin position="12"/>
        <end position="32"/>
    </location>
</feature>
<dbReference type="AlphaFoldDB" id="A0A7W8M4A1"/>
<feature type="transmembrane region" description="Helical" evidence="1">
    <location>
        <begin position="276"/>
        <end position="301"/>
    </location>
</feature>
<reference evidence="2 3" key="1">
    <citation type="submission" date="2020-08" db="EMBL/GenBank/DDBJ databases">
        <title>Genomic Encyclopedia of Type Strains, Phase IV (KMG-IV): sequencing the most valuable type-strain genomes for metagenomic binning, comparative biology and taxonomic classification.</title>
        <authorList>
            <person name="Goeker M."/>
        </authorList>
    </citation>
    <scope>NUCLEOTIDE SEQUENCE [LARGE SCALE GENOMIC DNA]</scope>
    <source>
        <strain evidence="2 3">DSM 106146</strain>
    </source>
</reference>
<proteinExistence type="predicted"/>
<evidence type="ECO:0008006" key="4">
    <source>
        <dbReference type="Google" id="ProtNLM"/>
    </source>
</evidence>